<feature type="region of interest" description="Disordered" evidence="1">
    <location>
        <begin position="246"/>
        <end position="268"/>
    </location>
</feature>
<name>A0A395HAK8_9EURO</name>
<dbReference type="GeneID" id="37222336"/>
<feature type="region of interest" description="Disordered" evidence="1">
    <location>
        <begin position="1"/>
        <end position="36"/>
    </location>
</feature>
<keyword evidence="3" id="KW-1185">Reference proteome</keyword>
<dbReference type="EMBL" id="KZ824423">
    <property type="protein sequence ID" value="RAL04872.1"/>
    <property type="molecule type" value="Genomic_DNA"/>
</dbReference>
<dbReference type="RefSeq" id="XP_025579199.1">
    <property type="nucleotide sequence ID" value="XM_025717471.1"/>
</dbReference>
<proteinExistence type="predicted"/>
<dbReference type="Proteomes" id="UP000249402">
    <property type="component" value="Unassembled WGS sequence"/>
</dbReference>
<evidence type="ECO:0000313" key="2">
    <source>
        <dbReference type="EMBL" id="RAL04872.1"/>
    </source>
</evidence>
<dbReference type="OrthoDB" id="5393654at2759"/>
<evidence type="ECO:0000313" key="3">
    <source>
        <dbReference type="Proteomes" id="UP000249402"/>
    </source>
</evidence>
<sequence>MWRVSSGRYPPKPRGARRGWSGVRQHGNRRDSVVKSPAPPYGPLLVEIGNTELERSEECPQIADCEDVSSYTWLGRAAPSILIPVMEVNLQGEPPVWTPGTEDRQLEPDRGEYFRDPNAARYPSYPWQAAFEAISRESPDYDLADTDIVTCSSTLGNLTRFARGVDKDFRFIMELVGDSVFFIRRENSPTDLIPDVRGYGHTFLDQYTTWGPGLAGSESHQRIIKYTFGGLHLLVRFESDGYIPKVPQERLSSNQETGRSSSSGDGDTDIVSLVARLEGDHGRDPVDDSGRLKIHGGGRRIGQSDIIDIKTRSMVDFKTGAIKKEIDMTDLTPRLWVSQIPTLIVAYHNRGLFDDIRVQDVRDEITRWERENDEMLRRVAWLLRELMHYAKSSKTRLEVCRSGAGPIQIRRVTGDSPMALAPETKAKWTGRDSPDGSNHTCILSRDNNCSTQLIESDNSDPESGYDARD</sequence>
<dbReference type="PANTHER" id="PTHR35179">
    <property type="entry name" value="PROTEIN CBG02620"/>
    <property type="match status" value="1"/>
</dbReference>
<dbReference type="STRING" id="1448316.A0A395HAK8"/>
<evidence type="ECO:0000256" key="1">
    <source>
        <dbReference type="SAM" id="MobiDB-lite"/>
    </source>
</evidence>
<accession>A0A395HAK8</accession>
<reference evidence="2 3" key="1">
    <citation type="submission" date="2018-02" db="EMBL/GenBank/DDBJ databases">
        <title>The genomes of Aspergillus section Nigri reveals drivers in fungal speciation.</title>
        <authorList>
            <consortium name="DOE Joint Genome Institute"/>
            <person name="Vesth T.C."/>
            <person name="Nybo J."/>
            <person name="Theobald S."/>
            <person name="Brandl J."/>
            <person name="Frisvad J.C."/>
            <person name="Nielsen K.F."/>
            <person name="Lyhne E.K."/>
            <person name="Kogle M.E."/>
            <person name="Kuo A."/>
            <person name="Riley R."/>
            <person name="Clum A."/>
            <person name="Nolan M."/>
            <person name="Lipzen A."/>
            <person name="Salamov A."/>
            <person name="Henrissat B."/>
            <person name="Wiebenga A."/>
            <person name="De vries R.P."/>
            <person name="Grigoriev I.V."/>
            <person name="Mortensen U.H."/>
            <person name="Andersen M.R."/>
            <person name="Baker S.E."/>
        </authorList>
    </citation>
    <scope>NUCLEOTIDE SEQUENCE [LARGE SCALE GENOMIC DNA]</scope>
    <source>
        <strain evidence="2 3">CBS 121593</strain>
    </source>
</reference>
<gene>
    <name evidence="2" type="ORF">BO80DRAFT_399440</name>
</gene>
<dbReference type="VEuPathDB" id="FungiDB:BO80DRAFT_399440"/>
<dbReference type="AlphaFoldDB" id="A0A395HAK8"/>
<protein>
    <submittedName>
        <fullName evidence="2">Geranylgeranyl pyrophosphate synthetase</fullName>
    </submittedName>
</protein>
<organism evidence="2 3">
    <name type="scientific">Aspergillus ibericus CBS 121593</name>
    <dbReference type="NCBI Taxonomy" id="1448316"/>
    <lineage>
        <taxon>Eukaryota</taxon>
        <taxon>Fungi</taxon>
        <taxon>Dikarya</taxon>
        <taxon>Ascomycota</taxon>
        <taxon>Pezizomycotina</taxon>
        <taxon>Eurotiomycetes</taxon>
        <taxon>Eurotiomycetidae</taxon>
        <taxon>Eurotiales</taxon>
        <taxon>Aspergillaceae</taxon>
        <taxon>Aspergillus</taxon>
        <taxon>Aspergillus subgen. Circumdati</taxon>
    </lineage>
</organism>
<dbReference type="PANTHER" id="PTHR35179:SF2">
    <property type="entry name" value="START DOMAIN-CONTAINING PROTEIN"/>
    <property type="match status" value="1"/>
</dbReference>